<protein>
    <submittedName>
        <fullName evidence="1">Uncharacterized protein</fullName>
    </submittedName>
</protein>
<reference evidence="1" key="2">
    <citation type="journal article" date="2015" name="Fish Shellfish Immunol.">
        <title>Early steps in the European eel (Anguilla anguilla)-Vibrio vulnificus interaction in the gills: Role of the RtxA13 toxin.</title>
        <authorList>
            <person name="Callol A."/>
            <person name="Pajuelo D."/>
            <person name="Ebbesson L."/>
            <person name="Teles M."/>
            <person name="MacKenzie S."/>
            <person name="Amaro C."/>
        </authorList>
    </citation>
    <scope>NUCLEOTIDE SEQUENCE</scope>
</reference>
<reference evidence="1" key="1">
    <citation type="submission" date="2014-11" db="EMBL/GenBank/DDBJ databases">
        <authorList>
            <person name="Amaro Gonzalez C."/>
        </authorList>
    </citation>
    <scope>NUCLEOTIDE SEQUENCE</scope>
</reference>
<sequence>MWPYATQTTYECGLSDRILMRPQCVLDVFTPVVRAVHL</sequence>
<dbReference type="AlphaFoldDB" id="A0A0E9W6K0"/>
<evidence type="ECO:0000313" key="1">
    <source>
        <dbReference type="EMBL" id="JAH85103.1"/>
    </source>
</evidence>
<organism evidence="1">
    <name type="scientific">Anguilla anguilla</name>
    <name type="common">European freshwater eel</name>
    <name type="synonym">Muraena anguilla</name>
    <dbReference type="NCBI Taxonomy" id="7936"/>
    <lineage>
        <taxon>Eukaryota</taxon>
        <taxon>Metazoa</taxon>
        <taxon>Chordata</taxon>
        <taxon>Craniata</taxon>
        <taxon>Vertebrata</taxon>
        <taxon>Euteleostomi</taxon>
        <taxon>Actinopterygii</taxon>
        <taxon>Neopterygii</taxon>
        <taxon>Teleostei</taxon>
        <taxon>Anguilliformes</taxon>
        <taxon>Anguillidae</taxon>
        <taxon>Anguilla</taxon>
    </lineage>
</organism>
<dbReference type="EMBL" id="GBXM01023474">
    <property type="protein sequence ID" value="JAH85103.1"/>
    <property type="molecule type" value="Transcribed_RNA"/>
</dbReference>
<name>A0A0E9W6K0_ANGAN</name>
<accession>A0A0E9W6K0</accession>
<proteinExistence type="predicted"/>